<dbReference type="RefSeq" id="XP_038045078.1">
    <property type="nucleotide sequence ID" value="XM_038189150.1"/>
</dbReference>
<dbReference type="AlphaFoldDB" id="A0A913YZS8"/>
<dbReference type="InterPro" id="IPR002104">
    <property type="entry name" value="Integrase_catalytic"/>
</dbReference>
<dbReference type="Gene3D" id="1.10.443.10">
    <property type="entry name" value="Intergrase catalytic core"/>
    <property type="match status" value="1"/>
</dbReference>
<keyword evidence="2" id="KW-0233">DNA recombination</keyword>
<name>A0A913YZS8_PATMI</name>
<dbReference type="EnsemblMetazoa" id="XM_038189150.1">
    <property type="protein sequence ID" value="XP_038045078.1"/>
    <property type="gene ID" value="LOC119719651"/>
</dbReference>
<organism evidence="5 6">
    <name type="scientific">Patiria miniata</name>
    <name type="common">Bat star</name>
    <name type="synonym">Asterina miniata</name>
    <dbReference type="NCBI Taxonomy" id="46514"/>
    <lineage>
        <taxon>Eukaryota</taxon>
        <taxon>Metazoa</taxon>
        <taxon>Echinodermata</taxon>
        <taxon>Eleutherozoa</taxon>
        <taxon>Asterozoa</taxon>
        <taxon>Asteroidea</taxon>
        <taxon>Valvatacea</taxon>
        <taxon>Valvatida</taxon>
        <taxon>Asterinidae</taxon>
        <taxon>Patiria</taxon>
    </lineage>
</organism>
<reference evidence="5" key="1">
    <citation type="submission" date="2022-11" db="UniProtKB">
        <authorList>
            <consortium name="EnsemblMetazoa"/>
        </authorList>
    </citation>
    <scope>IDENTIFICATION</scope>
</reference>
<dbReference type="GO" id="GO:0015074">
    <property type="term" value="P:DNA integration"/>
    <property type="evidence" value="ECO:0007669"/>
    <property type="project" value="InterPro"/>
</dbReference>
<dbReference type="GO" id="GO:0003677">
    <property type="term" value="F:DNA binding"/>
    <property type="evidence" value="ECO:0007669"/>
    <property type="project" value="UniProtKB-KW"/>
</dbReference>
<feature type="domain" description="Tyr recombinase" evidence="4">
    <location>
        <begin position="198"/>
        <end position="402"/>
    </location>
</feature>
<evidence type="ECO:0000256" key="1">
    <source>
        <dbReference type="ARBA" id="ARBA00023125"/>
    </source>
</evidence>
<dbReference type="InterPro" id="IPR013762">
    <property type="entry name" value="Integrase-like_cat_sf"/>
</dbReference>
<evidence type="ECO:0000313" key="5">
    <source>
        <dbReference type="EnsemblMetazoa" id="XP_038045078.1"/>
    </source>
</evidence>
<feature type="region of interest" description="Disordered" evidence="3">
    <location>
        <begin position="65"/>
        <end position="91"/>
    </location>
</feature>
<dbReference type="InterPro" id="IPR011010">
    <property type="entry name" value="DNA_brk_join_enz"/>
</dbReference>
<dbReference type="SUPFAM" id="SSF47823">
    <property type="entry name" value="lambda integrase-like, N-terminal domain"/>
    <property type="match status" value="1"/>
</dbReference>
<dbReference type="GO" id="GO:0006310">
    <property type="term" value="P:DNA recombination"/>
    <property type="evidence" value="ECO:0007669"/>
    <property type="project" value="UniProtKB-KW"/>
</dbReference>
<protein>
    <recommendedName>
        <fullName evidence="4">Tyr recombinase domain-containing protein</fullName>
    </recommendedName>
</protein>
<dbReference type="OMA" id="YHISHAP"/>
<evidence type="ECO:0000259" key="4">
    <source>
        <dbReference type="PROSITE" id="PS51898"/>
    </source>
</evidence>
<dbReference type="Pfam" id="PF00589">
    <property type="entry name" value="Phage_integrase"/>
    <property type="match status" value="1"/>
</dbReference>
<accession>A0A913YZS8</accession>
<keyword evidence="1" id="KW-0238">DNA-binding</keyword>
<dbReference type="SUPFAM" id="SSF56349">
    <property type="entry name" value="DNA breaking-rejoining enzymes"/>
    <property type="match status" value="1"/>
</dbReference>
<proteinExistence type="predicted"/>
<dbReference type="OrthoDB" id="5950702at2759"/>
<evidence type="ECO:0000256" key="3">
    <source>
        <dbReference type="SAM" id="MobiDB-lite"/>
    </source>
</evidence>
<keyword evidence="6" id="KW-1185">Reference proteome</keyword>
<dbReference type="PANTHER" id="PTHR34605">
    <property type="entry name" value="PHAGE_INTEGRASE DOMAIN-CONTAINING PROTEIN"/>
    <property type="match status" value="1"/>
</dbReference>
<dbReference type="GeneID" id="119719651"/>
<dbReference type="PANTHER" id="PTHR34605:SF3">
    <property type="entry name" value="P CELL-TYPE AGGLUTINATION PROTEIN MAP4-LIKE-RELATED"/>
    <property type="match status" value="1"/>
</dbReference>
<dbReference type="Proteomes" id="UP000887568">
    <property type="component" value="Unplaced"/>
</dbReference>
<evidence type="ECO:0000313" key="6">
    <source>
        <dbReference type="Proteomes" id="UP000887568"/>
    </source>
</evidence>
<dbReference type="PROSITE" id="PS51898">
    <property type="entry name" value="TYR_RECOMBINASE"/>
    <property type="match status" value="1"/>
</dbReference>
<evidence type="ECO:0000256" key="2">
    <source>
        <dbReference type="ARBA" id="ARBA00023172"/>
    </source>
</evidence>
<sequence length="402" mass="44574">MPMMEYSQVSGVEGPNRLPDQVVKNRLKEPAATAIARAEDEEFAIAVEGNKMVVRKSSALQRGKIDTFDKTVPSDASRGSEHDDSFTHPPSNLVGQEMARLLSAAFSPHTHRAYASGWSAFCRFRKNIRTNLPASVAETREFIAWLSLQGLAHATITTYVSGVGYYHKIRGWPDPTKDFIVSKLMHGCRRDRNRVDERLPMSLPLLAQIIEAFTHVCSSHYEATLFKAAVTCAFFGFMRLGEFAAISKTKLQESLLHISDIEFCDLASTQQSVVISFPYSKNNKTGAPQRVKLVTTQNSALCPVMALQGYISIRPSGHGPLFCHFDGSPLTAYQFNAVLKKALTFCGKGDLHYRPHSFRIGAATTAYELGVPSTDIQQMGRWRSDAVLTYIRPMPVVTIPPI</sequence>
<dbReference type="Gene3D" id="1.10.150.130">
    <property type="match status" value="1"/>
</dbReference>
<dbReference type="InterPro" id="IPR010998">
    <property type="entry name" value="Integrase_recombinase_N"/>
</dbReference>
<dbReference type="InterPro" id="IPR052925">
    <property type="entry name" value="Phage_Integrase-like_Recomb"/>
</dbReference>